<dbReference type="Pfam" id="PF00144">
    <property type="entry name" value="Beta-lactamase"/>
    <property type="match status" value="1"/>
</dbReference>
<evidence type="ECO:0000259" key="2">
    <source>
        <dbReference type="Pfam" id="PF00144"/>
    </source>
</evidence>
<sequence length="437" mass="47064">MRTPPLTTRLLSATLLALLSTASLADRPQQPESWTASNGAGAQISAATSISKERLARIDALMKQYVDDNLIAGAVALILQNGQPVYEHAEGWADKEAGTRMTTDTIFRIASQTKALTSAAVLQLQEQGKLVVTDPVSKYIPEFAKTTVYDKDKGAAVPATRAITLRDLLTHSAGISYGTQPEIASLYAEKNLGPKAGMGWYTADKNEATCTTMARLASLPFVAQPGAEFVYGYNTDILGCVVERASGMPLDEYFRTHITQPLGMRDTHFFLPKEQRRRLAAVYYTGANGKIARAADDAKGQGDYVDGPRKNFAGGAGLLSTARDYARFLEAIRNGGALGNARILSPRSVALMTTDQVGDIYKPRMGFGFGFEVVEEFGAVGLEAPGSFGWGGAYGTSYRVDPTSGLVVVLMIQLMPNGTDFREKFANLVYQSLLPSE</sequence>
<evidence type="ECO:0000313" key="3">
    <source>
        <dbReference type="EMBL" id="MBM0107222.1"/>
    </source>
</evidence>
<dbReference type="RefSeq" id="WP_203169339.1">
    <property type="nucleotide sequence ID" value="NZ_JAEVLS010000005.1"/>
</dbReference>
<dbReference type="EMBL" id="JAEVLS010000005">
    <property type="protein sequence ID" value="MBM0107222.1"/>
    <property type="molecule type" value="Genomic_DNA"/>
</dbReference>
<reference evidence="3 4" key="1">
    <citation type="journal article" date="2021" name="Int. J. Syst. Evol. Microbiol.">
        <title>Steroidobacter gossypii sp. nov., isolated from soil of cotton cropping field.</title>
        <authorList>
            <person name="Huang R."/>
            <person name="Yang S."/>
            <person name="Zhen C."/>
            <person name="Liu W."/>
        </authorList>
    </citation>
    <scope>NUCLEOTIDE SEQUENCE [LARGE SCALE GENOMIC DNA]</scope>
    <source>
        <strain evidence="3 4">S1-65</strain>
    </source>
</reference>
<dbReference type="PANTHER" id="PTHR43283">
    <property type="entry name" value="BETA-LACTAMASE-RELATED"/>
    <property type="match status" value="1"/>
</dbReference>
<comment type="caution">
    <text evidence="3">The sequence shown here is derived from an EMBL/GenBank/DDBJ whole genome shotgun (WGS) entry which is preliminary data.</text>
</comment>
<dbReference type="InterPro" id="IPR012338">
    <property type="entry name" value="Beta-lactam/transpept-like"/>
</dbReference>
<dbReference type="SUPFAM" id="SSF56601">
    <property type="entry name" value="beta-lactamase/transpeptidase-like"/>
    <property type="match status" value="1"/>
</dbReference>
<evidence type="ECO:0000313" key="4">
    <source>
        <dbReference type="Proteomes" id="UP000661077"/>
    </source>
</evidence>
<dbReference type="InterPro" id="IPR050789">
    <property type="entry name" value="Diverse_Enzym_Activities"/>
</dbReference>
<name>A0ABS1X1W3_9GAMM</name>
<evidence type="ECO:0000256" key="1">
    <source>
        <dbReference type="SAM" id="SignalP"/>
    </source>
</evidence>
<dbReference type="Gene3D" id="3.40.710.10">
    <property type="entry name" value="DD-peptidase/beta-lactamase superfamily"/>
    <property type="match status" value="1"/>
</dbReference>
<protein>
    <submittedName>
        <fullName evidence="3">Beta-lactamase family protein</fullName>
    </submittedName>
</protein>
<dbReference type="Proteomes" id="UP000661077">
    <property type="component" value="Unassembled WGS sequence"/>
</dbReference>
<gene>
    <name evidence="3" type="ORF">JM946_21000</name>
</gene>
<feature type="domain" description="Beta-lactamase-related" evidence="2">
    <location>
        <begin position="58"/>
        <end position="426"/>
    </location>
</feature>
<keyword evidence="4" id="KW-1185">Reference proteome</keyword>
<dbReference type="PANTHER" id="PTHR43283:SF3">
    <property type="entry name" value="BETA-LACTAMASE FAMILY PROTEIN (AFU_ORTHOLOGUE AFUA_5G07500)"/>
    <property type="match status" value="1"/>
</dbReference>
<organism evidence="3 4">
    <name type="scientific">Steroidobacter gossypii</name>
    <dbReference type="NCBI Taxonomy" id="2805490"/>
    <lineage>
        <taxon>Bacteria</taxon>
        <taxon>Pseudomonadati</taxon>
        <taxon>Pseudomonadota</taxon>
        <taxon>Gammaproteobacteria</taxon>
        <taxon>Steroidobacterales</taxon>
        <taxon>Steroidobacteraceae</taxon>
        <taxon>Steroidobacter</taxon>
    </lineage>
</organism>
<dbReference type="InterPro" id="IPR001466">
    <property type="entry name" value="Beta-lactam-related"/>
</dbReference>
<feature type="signal peptide" evidence="1">
    <location>
        <begin position="1"/>
        <end position="25"/>
    </location>
</feature>
<proteinExistence type="predicted"/>
<accession>A0ABS1X1W3</accession>
<feature type="chain" id="PRO_5047171639" evidence="1">
    <location>
        <begin position="26"/>
        <end position="437"/>
    </location>
</feature>
<keyword evidence="1" id="KW-0732">Signal</keyword>